<gene>
    <name evidence="1" type="ORF">N4G40_17210</name>
</gene>
<dbReference type="Proteomes" id="UP001288620">
    <property type="component" value="Unassembled WGS sequence"/>
</dbReference>
<protein>
    <submittedName>
        <fullName evidence="1">Uncharacterized protein</fullName>
    </submittedName>
</protein>
<dbReference type="EMBL" id="JAOBTT010000002">
    <property type="protein sequence ID" value="MDZ7279992.1"/>
    <property type="molecule type" value="Genomic_DNA"/>
</dbReference>
<organism evidence="1 2">
    <name type="scientific">Pantoea eucrina</name>
    <dbReference type="NCBI Taxonomy" id="472693"/>
    <lineage>
        <taxon>Bacteria</taxon>
        <taxon>Pseudomonadati</taxon>
        <taxon>Pseudomonadota</taxon>
        <taxon>Gammaproteobacteria</taxon>
        <taxon>Enterobacterales</taxon>
        <taxon>Erwiniaceae</taxon>
        <taxon>Pantoea</taxon>
    </lineage>
</organism>
<keyword evidence="2" id="KW-1185">Reference proteome</keyword>
<accession>A0ABU5LJ95</accession>
<name>A0ABU5LJ95_9GAMM</name>
<sequence>MEKNALLAHLKAAEAHAVDGMKKVYGAAIHLVKKSPNVTED</sequence>
<comment type="caution">
    <text evidence="1">The sequence shown here is derived from an EMBL/GenBank/DDBJ whole genome shotgun (WGS) entry which is preliminary data.</text>
</comment>
<proteinExistence type="predicted"/>
<dbReference type="RefSeq" id="WP_322543889.1">
    <property type="nucleotide sequence ID" value="NZ_JAOBTT010000002.1"/>
</dbReference>
<evidence type="ECO:0000313" key="1">
    <source>
        <dbReference type="EMBL" id="MDZ7279992.1"/>
    </source>
</evidence>
<evidence type="ECO:0000313" key="2">
    <source>
        <dbReference type="Proteomes" id="UP001288620"/>
    </source>
</evidence>
<reference evidence="2" key="1">
    <citation type="submission" date="2023-07" db="EMBL/GenBank/DDBJ databases">
        <title>Structural and functional analysis of rice phyllospheric bacteria for their antimicrobial properties and defense elicitation against blast disease.</title>
        <authorList>
            <person name="Sahu K.P."/>
            <person name="Asharani P."/>
            <person name="Kumar M."/>
            <person name="Reddy B."/>
            <person name="Kumar A."/>
        </authorList>
    </citation>
    <scope>NUCLEOTIDE SEQUENCE [LARGE SCALE GENOMIC DNA]</scope>
    <source>
        <strain evidence="2">OsEp_Plm_30P10</strain>
    </source>
</reference>